<reference evidence="3 4" key="1">
    <citation type="submission" date="2024-06" db="EMBL/GenBank/DDBJ databases">
        <authorList>
            <person name="Pan Q."/>
            <person name="Wen M."/>
            <person name="Jouanno E."/>
            <person name="Zahm M."/>
            <person name="Klopp C."/>
            <person name="Cabau C."/>
            <person name="Louis A."/>
            <person name="Berthelot C."/>
            <person name="Parey E."/>
            <person name="Roest Crollius H."/>
            <person name="Montfort J."/>
            <person name="Robinson-Rechavi M."/>
            <person name="Bouchez O."/>
            <person name="Lampietro C."/>
            <person name="Lopez Roques C."/>
            <person name="Donnadieu C."/>
            <person name="Postlethwait J."/>
            <person name="Bobe J."/>
            <person name="Verreycken H."/>
            <person name="Guiguen Y."/>
        </authorList>
    </citation>
    <scope>NUCLEOTIDE SEQUENCE [LARGE SCALE GENOMIC DNA]</scope>
    <source>
        <strain evidence="3">Up_M1</strain>
        <tissue evidence="3">Testis</tissue>
    </source>
</reference>
<evidence type="ECO:0000259" key="2">
    <source>
        <dbReference type="Pfam" id="PF00735"/>
    </source>
</evidence>
<evidence type="ECO:0000313" key="3">
    <source>
        <dbReference type="EMBL" id="KAL0970650.1"/>
    </source>
</evidence>
<dbReference type="Gene3D" id="3.40.50.300">
    <property type="entry name" value="P-loop containing nucleotide triphosphate hydrolases"/>
    <property type="match status" value="1"/>
</dbReference>
<dbReference type="InterPro" id="IPR030379">
    <property type="entry name" value="G_SEPTIN_dom"/>
</dbReference>
<dbReference type="PANTHER" id="PTHR32046">
    <property type="entry name" value="G DOMAIN-CONTAINING PROTEIN"/>
    <property type="match status" value="1"/>
</dbReference>
<protein>
    <recommendedName>
        <fullName evidence="2">Septin-type G domain-containing protein</fullName>
    </recommendedName>
</protein>
<dbReference type="PANTHER" id="PTHR32046:SF11">
    <property type="entry name" value="IMMUNE-ASSOCIATED NUCLEOTIDE-BINDING PROTEIN 10-LIKE"/>
    <property type="match status" value="1"/>
</dbReference>
<gene>
    <name evidence="3" type="ORF">UPYG_G00245100</name>
</gene>
<dbReference type="InterPro" id="IPR027417">
    <property type="entry name" value="P-loop_NTPase"/>
</dbReference>
<keyword evidence="4" id="KW-1185">Reference proteome</keyword>
<dbReference type="EMBL" id="JAGEUA010000007">
    <property type="protein sequence ID" value="KAL0970650.1"/>
    <property type="molecule type" value="Genomic_DNA"/>
</dbReference>
<evidence type="ECO:0000256" key="1">
    <source>
        <dbReference type="RuleBase" id="RU004560"/>
    </source>
</evidence>
<dbReference type="Pfam" id="PF00735">
    <property type="entry name" value="Septin"/>
    <property type="match status" value="1"/>
</dbReference>
<feature type="domain" description="Septin-type G" evidence="2">
    <location>
        <begin position="65"/>
        <end position="148"/>
    </location>
</feature>
<comment type="caution">
    <text evidence="3">The sequence shown here is derived from an EMBL/GenBank/DDBJ whole genome shotgun (WGS) entry which is preliminary data.</text>
</comment>
<keyword evidence="1" id="KW-0547">Nucleotide-binding</keyword>
<evidence type="ECO:0000313" key="4">
    <source>
        <dbReference type="Proteomes" id="UP001557470"/>
    </source>
</evidence>
<dbReference type="SUPFAM" id="SSF52540">
    <property type="entry name" value="P-loop containing nucleoside triphosphate hydrolases"/>
    <property type="match status" value="1"/>
</dbReference>
<proteinExistence type="inferred from homology"/>
<name>A0ABD0WG48_UMBPY</name>
<keyword evidence="1" id="KW-0342">GTP-binding</keyword>
<dbReference type="GO" id="GO:0005525">
    <property type="term" value="F:GTP binding"/>
    <property type="evidence" value="ECO:0007669"/>
    <property type="project" value="UniProtKB-KW"/>
</dbReference>
<sequence>MATCEKETSPKLKDIISKSLLMKSGPPNRYQLVPKKQSLDGRKEEESKLRRWTIGERNHSKDNKTVLLVGERGAGKSTLINTMVNYVMGVELEDEIWFEVIEEDKRSIPRSWTSVVIVYDIFGFEDLKLPYSLTIVDTPGYGDPKWNKEDKEVTEKLHSLLRSKDGIDQIDVVGLVMEATENSLSEKQKYIFGEVASLFDKTMKNNIVALLTHSDAGSATNALRALKTADIRCARDEKNQPVHFLFNIGHTVTTTSKLDMSSLRNALNTMEGMDAFLEFVGGVTPEKLKRKKVPTEDEELEAVLQEKDRFASVPTSFRSD</sequence>
<organism evidence="3 4">
    <name type="scientific">Umbra pygmaea</name>
    <name type="common">Eastern mudminnow</name>
    <dbReference type="NCBI Taxonomy" id="75934"/>
    <lineage>
        <taxon>Eukaryota</taxon>
        <taxon>Metazoa</taxon>
        <taxon>Chordata</taxon>
        <taxon>Craniata</taxon>
        <taxon>Vertebrata</taxon>
        <taxon>Euteleostomi</taxon>
        <taxon>Actinopterygii</taxon>
        <taxon>Neopterygii</taxon>
        <taxon>Teleostei</taxon>
        <taxon>Protacanthopterygii</taxon>
        <taxon>Esociformes</taxon>
        <taxon>Umbridae</taxon>
        <taxon>Umbra</taxon>
    </lineage>
</organism>
<dbReference type="AlphaFoldDB" id="A0ABD0WG48"/>
<comment type="similarity">
    <text evidence="1">Belongs to the TRAFAC class TrmE-Era-EngA-EngB-Septin-like GTPase superfamily. Septin GTPase family.</text>
</comment>
<accession>A0ABD0WG48</accession>
<dbReference type="Proteomes" id="UP001557470">
    <property type="component" value="Unassembled WGS sequence"/>
</dbReference>